<feature type="region of interest" description="Disordered" evidence="1">
    <location>
        <begin position="1"/>
        <end position="58"/>
    </location>
</feature>
<protein>
    <submittedName>
        <fullName evidence="2">Uncharacterized protein</fullName>
    </submittedName>
</protein>
<feature type="compositionally biased region" description="Basic and acidic residues" evidence="1">
    <location>
        <begin position="1"/>
        <end position="13"/>
    </location>
</feature>
<dbReference type="EMBL" id="CP053540">
    <property type="protein sequence ID" value="WOB42708.1"/>
    <property type="molecule type" value="Genomic_DNA"/>
</dbReference>
<sequence>MEFSKGERTELARRSPSCNRETDWQDKGRSRALGDSLLRGAMLDQPVSSELGGSQTRC</sequence>
<dbReference type="AlphaFoldDB" id="A0AA96Y6D6"/>
<feature type="compositionally biased region" description="Polar residues" evidence="1">
    <location>
        <begin position="46"/>
        <end position="58"/>
    </location>
</feature>
<dbReference type="RefSeq" id="WP_316791475.1">
    <property type="nucleotide sequence ID" value="NZ_CP053540.1"/>
</dbReference>
<evidence type="ECO:0000256" key="1">
    <source>
        <dbReference type="SAM" id="MobiDB-lite"/>
    </source>
</evidence>
<proteinExistence type="predicted"/>
<name>A0AA96Y6D6_9CYAN</name>
<dbReference type="KEGG" id="tog:HNI00_05730"/>
<accession>A0AA96Y6D6</accession>
<gene>
    <name evidence="2" type="ORF">HNI00_05730</name>
</gene>
<reference evidence="2" key="1">
    <citation type="submission" date="2020-05" db="EMBL/GenBank/DDBJ databases">
        <authorList>
            <person name="Zhu T."/>
            <person name="Keshari N."/>
            <person name="Lu X."/>
        </authorList>
    </citation>
    <scope>NUCLEOTIDE SEQUENCE</scope>
    <source>
        <strain evidence="2">NK1-22</strain>
    </source>
</reference>
<feature type="compositionally biased region" description="Basic and acidic residues" evidence="1">
    <location>
        <begin position="20"/>
        <end position="29"/>
    </location>
</feature>
<evidence type="ECO:0000313" key="2">
    <source>
        <dbReference type="EMBL" id="WOB42708.1"/>
    </source>
</evidence>
<organism evidence="2">
    <name type="scientific">Thermoleptolyngbya oregonensis NK1-22</name>
    <dbReference type="NCBI Taxonomy" id="2547457"/>
    <lineage>
        <taxon>Bacteria</taxon>
        <taxon>Bacillati</taxon>
        <taxon>Cyanobacteriota</taxon>
        <taxon>Cyanophyceae</taxon>
        <taxon>Oculatellales</taxon>
        <taxon>Oculatellaceae</taxon>
        <taxon>Thermoleptolyngbya</taxon>
    </lineage>
</organism>